<dbReference type="GeneID" id="78411473"/>
<dbReference type="InterPro" id="IPR035906">
    <property type="entry name" value="MetI-like_sf"/>
</dbReference>
<feature type="transmembrane region" description="Helical" evidence="8">
    <location>
        <begin position="64"/>
        <end position="86"/>
    </location>
</feature>
<dbReference type="GO" id="GO:0055085">
    <property type="term" value="P:transmembrane transport"/>
    <property type="evidence" value="ECO:0007669"/>
    <property type="project" value="InterPro"/>
</dbReference>
<comment type="similarity">
    <text evidence="8">Belongs to the binding-protein-dependent transport system permease family.</text>
</comment>
<dbReference type="SUPFAM" id="SSF161098">
    <property type="entry name" value="MetI-like"/>
    <property type="match status" value="2"/>
</dbReference>
<feature type="transmembrane region" description="Helical" evidence="8">
    <location>
        <begin position="138"/>
        <end position="156"/>
    </location>
</feature>
<dbReference type="RefSeq" id="WP_005605250.1">
    <property type="nucleotide sequence ID" value="NZ_CP102283.1"/>
</dbReference>
<feature type="transmembrane region" description="Helical" evidence="8">
    <location>
        <begin position="475"/>
        <end position="495"/>
    </location>
</feature>
<gene>
    <name evidence="10" type="ORF">HMPREF0444_0261</name>
</gene>
<comment type="subcellular location">
    <subcellularLocation>
        <location evidence="1">Cell inner membrane</location>
        <topology evidence="1">Multi-pass membrane protein</topology>
    </subcellularLocation>
    <subcellularLocation>
        <location evidence="8">Cell membrane</location>
        <topology evidence="8">Multi-pass membrane protein</topology>
    </subcellularLocation>
</comment>
<keyword evidence="11" id="KW-1185">Reference proteome</keyword>
<dbReference type="EMBL" id="ACKZ01000008">
    <property type="protein sequence ID" value="EEW38017.1"/>
    <property type="molecule type" value="Genomic_DNA"/>
</dbReference>
<keyword evidence="2 8" id="KW-0813">Transport</keyword>
<keyword evidence="3" id="KW-1003">Cell membrane</keyword>
<comment type="caution">
    <text evidence="10">The sequence shown here is derived from an EMBL/GenBank/DDBJ whole genome shotgun (WGS) entry which is preliminary data.</text>
</comment>
<feature type="domain" description="ABC transmembrane type-1" evidence="9">
    <location>
        <begin position="355"/>
        <end position="554"/>
    </location>
</feature>
<dbReference type="PANTHER" id="PTHR43357">
    <property type="entry name" value="INNER MEMBRANE ABC TRANSPORTER PERMEASE PROTEIN YDCV"/>
    <property type="match status" value="1"/>
</dbReference>
<dbReference type="Gene3D" id="1.10.3720.10">
    <property type="entry name" value="MetI-like"/>
    <property type="match status" value="2"/>
</dbReference>
<evidence type="ECO:0000256" key="3">
    <source>
        <dbReference type="ARBA" id="ARBA00022475"/>
    </source>
</evidence>
<dbReference type="PANTHER" id="PTHR43357:SF4">
    <property type="entry name" value="INNER MEMBRANE ABC TRANSPORTER PERMEASE PROTEIN YDCV"/>
    <property type="match status" value="1"/>
</dbReference>
<dbReference type="CDD" id="cd06261">
    <property type="entry name" value="TM_PBP2"/>
    <property type="match status" value="2"/>
</dbReference>
<evidence type="ECO:0000256" key="8">
    <source>
        <dbReference type="RuleBase" id="RU363032"/>
    </source>
</evidence>
<evidence type="ECO:0000256" key="5">
    <source>
        <dbReference type="ARBA" id="ARBA00022692"/>
    </source>
</evidence>
<protein>
    <submittedName>
        <fullName evidence="10">ABC transporter, permease protein</fullName>
    </submittedName>
</protein>
<feature type="transmembrane region" description="Helical" evidence="8">
    <location>
        <begin position="246"/>
        <end position="265"/>
    </location>
</feature>
<keyword evidence="7 8" id="KW-0472">Membrane</keyword>
<feature type="transmembrane region" description="Helical" evidence="8">
    <location>
        <begin position="98"/>
        <end position="118"/>
    </location>
</feature>
<feature type="transmembrane region" description="Helical" evidence="8">
    <location>
        <begin position="355"/>
        <end position="377"/>
    </location>
</feature>
<sequence>MAKRNSLSQWILRLIVGWILIALVIYPNLNLLKEIFYKNGQFSFTAVQKIFSSQRAMQSIQNSFILAVALVITVNVVGTLVVLFTEYWEIKGSKVLKLGYMTSLVYGGVVLVTGYKFVYGSNGVITKFLTQIFPSLDSNWFTGFGAVLFIMTFACTSNHMMFLRNAVRSVDYHTIEAARNMGASPANVLFKIVLPTLLPTIFALTILTFLTGLAAVSAPLIVGGTDFQTINPMIITFAKSQSSKDLAAFLAMLLGLATIILLTIMNRVERGGRYMSISKTKAKIKKQKIQSPIGNVIAHIVAYVLFFIYVMPIVFIILYSFTKPLAIKQGEISFANFTLENYQQLFTSASAFSPYLISLVYAGLAAVLVTILAIVIARIVRRSTWKFDFLFEYGALVPWILPSTLIALGFLFTYNQPRWIILNWVLIGTVVMLLIAFIVVKLPFSYRMVRAVFFSIDDELEEASRSMGASTFQTMIKVIIPFILPTVLSVAVLNFNSLLSDFDLSVFLYHPLFKPLGIVIKEASDETATTNAQAMTFVYTVVLMIISTAALYLTRGRNAKKSKKKK</sequence>
<evidence type="ECO:0000256" key="2">
    <source>
        <dbReference type="ARBA" id="ARBA00022448"/>
    </source>
</evidence>
<evidence type="ECO:0000313" key="10">
    <source>
        <dbReference type="EMBL" id="EEW38017.1"/>
    </source>
</evidence>
<keyword evidence="5 8" id="KW-0812">Transmembrane</keyword>
<reference evidence="10 11" key="1">
    <citation type="submission" date="2009-08" db="EMBL/GenBank/DDBJ databases">
        <authorList>
            <person name="Muzny D."/>
            <person name="Qin X."/>
            <person name="Deng J."/>
            <person name="Jiang H."/>
            <person name="Liu Y."/>
            <person name="Qu J."/>
            <person name="Song X.-Z."/>
            <person name="Zhang L."/>
            <person name="Thornton R."/>
            <person name="Coyle M."/>
            <person name="Francisco L."/>
            <person name="Jackson L."/>
            <person name="Javaid M."/>
            <person name="Korchina V."/>
            <person name="Kovar C."/>
            <person name="Mata R."/>
            <person name="Mathew T."/>
            <person name="Ngo R."/>
            <person name="Nguyen L."/>
            <person name="Nguyen N."/>
            <person name="Okwuonu G."/>
            <person name="Ongeri F."/>
            <person name="Pham C."/>
            <person name="Simmons D."/>
            <person name="Wilczek-Boney K."/>
            <person name="Hale W."/>
            <person name="Jakkamsetti A."/>
            <person name="Pham P."/>
            <person name="Ruth R."/>
            <person name="San Lucas F."/>
            <person name="Warren J."/>
            <person name="Zhang J."/>
            <person name="Zhao Z."/>
            <person name="Zhou C."/>
            <person name="Zhu D."/>
            <person name="Lee S."/>
            <person name="Bess C."/>
            <person name="Blankenburg K."/>
            <person name="Forbes L."/>
            <person name="Fu Q."/>
            <person name="Gubbala S."/>
            <person name="Hirani K."/>
            <person name="Jayaseelan J.C."/>
            <person name="Lara F."/>
            <person name="Munidasa M."/>
            <person name="Palculict T."/>
            <person name="Patil S."/>
            <person name="Pu L.-L."/>
            <person name="Saada N."/>
            <person name="Tang L."/>
            <person name="Weissenberger G."/>
            <person name="Zhu Y."/>
            <person name="Hemphill L."/>
            <person name="Shang Y."/>
            <person name="Youmans B."/>
            <person name="Ayvaz T."/>
            <person name="Ross M."/>
            <person name="Santibanez J."/>
            <person name="Aqrawi P."/>
            <person name="Gross S."/>
            <person name="Joshi V."/>
            <person name="Fowler G."/>
            <person name="Nazareth L."/>
            <person name="Reid J."/>
            <person name="Worley K."/>
            <person name="Petrosino J."/>
            <person name="Highlander S."/>
            <person name="Gibbs R."/>
        </authorList>
    </citation>
    <scope>NUCLEOTIDE SEQUENCE [LARGE SCALE GENOMIC DNA]</scope>
    <source>
        <strain evidence="10 11">ATCC 49175</strain>
    </source>
</reference>
<evidence type="ECO:0000259" key="9">
    <source>
        <dbReference type="PROSITE" id="PS50928"/>
    </source>
</evidence>
<dbReference type="InterPro" id="IPR000515">
    <property type="entry name" value="MetI-like"/>
</dbReference>
<evidence type="ECO:0000256" key="1">
    <source>
        <dbReference type="ARBA" id="ARBA00004429"/>
    </source>
</evidence>
<keyword evidence="4" id="KW-0997">Cell inner membrane</keyword>
<feature type="transmembrane region" description="Helical" evidence="8">
    <location>
        <begin position="534"/>
        <end position="554"/>
    </location>
</feature>
<dbReference type="eggNOG" id="COG1178">
    <property type="taxonomic scope" value="Bacteria"/>
</dbReference>
<dbReference type="PROSITE" id="PS50928">
    <property type="entry name" value="ABC_TM1"/>
    <property type="match status" value="2"/>
</dbReference>
<dbReference type="Proteomes" id="UP000005926">
    <property type="component" value="Unassembled WGS sequence"/>
</dbReference>
<proteinExistence type="inferred from homology"/>
<evidence type="ECO:0000256" key="4">
    <source>
        <dbReference type="ARBA" id="ARBA00022519"/>
    </source>
</evidence>
<dbReference type="GO" id="GO:0005886">
    <property type="term" value="C:plasma membrane"/>
    <property type="evidence" value="ECO:0007669"/>
    <property type="project" value="UniProtKB-SubCell"/>
</dbReference>
<dbReference type="HOGENOM" id="CLU_021838_4_0_9"/>
<evidence type="ECO:0000256" key="6">
    <source>
        <dbReference type="ARBA" id="ARBA00022989"/>
    </source>
</evidence>
<dbReference type="STRING" id="638301.HMPREF0444_0261"/>
<evidence type="ECO:0000313" key="11">
    <source>
        <dbReference type="Proteomes" id="UP000005926"/>
    </source>
</evidence>
<feature type="domain" description="ABC transmembrane type-1" evidence="9">
    <location>
        <begin position="60"/>
        <end position="265"/>
    </location>
</feature>
<organism evidence="10 11">
    <name type="scientific">Granulicatella adiacens ATCC 49175</name>
    <dbReference type="NCBI Taxonomy" id="638301"/>
    <lineage>
        <taxon>Bacteria</taxon>
        <taxon>Bacillati</taxon>
        <taxon>Bacillota</taxon>
        <taxon>Bacilli</taxon>
        <taxon>Lactobacillales</taxon>
        <taxon>Carnobacteriaceae</taxon>
        <taxon>Granulicatella</taxon>
    </lineage>
</organism>
<evidence type="ECO:0000256" key="7">
    <source>
        <dbReference type="ARBA" id="ARBA00023136"/>
    </source>
</evidence>
<feature type="transmembrane region" description="Helical" evidence="8">
    <location>
        <begin position="420"/>
        <end position="440"/>
    </location>
</feature>
<name>C8NEB6_9LACT</name>
<keyword evidence="6 8" id="KW-1133">Transmembrane helix</keyword>
<dbReference type="AlphaFoldDB" id="C8NEB6"/>
<feature type="transmembrane region" description="Helical" evidence="8">
    <location>
        <begin position="296"/>
        <end position="321"/>
    </location>
</feature>
<dbReference type="Pfam" id="PF00528">
    <property type="entry name" value="BPD_transp_1"/>
    <property type="match status" value="2"/>
</dbReference>
<feature type="transmembrane region" description="Helical" evidence="8">
    <location>
        <begin position="12"/>
        <end position="29"/>
    </location>
</feature>
<feature type="transmembrane region" description="Helical" evidence="8">
    <location>
        <begin position="389"/>
        <end position="414"/>
    </location>
</feature>
<accession>C8NEB6</accession>